<name>A0A8H7SLC8_9FUNG</name>
<comment type="caution">
    <text evidence="9">The sequence shown here is derived from an EMBL/GenBank/DDBJ whole genome shotgun (WGS) entry which is preliminary data.</text>
</comment>
<dbReference type="GO" id="GO:0005634">
    <property type="term" value="C:nucleus"/>
    <property type="evidence" value="ECO:0007669"/>
    <property type="project" value="UniProtKB-SubCell"/>
</dbReference>
<evidence type="ECO:0000256" key="1">
    <source>
        <dbReference type="ARBA" id="ARBA00004123"/>
    </source>
</evidence>
<dbReference type="GO" id="GO:0045944">
    <property type="term" value="P:positive regulation of transcription by RNA polymerase II"/>
    <property type="evidence" value="ECO:0007669"/>
    <property type="project" value="TreeGrafter"/>
</dbReference>
<dbReference type="EMBL" id="JAEPRE010000221">
    <property type="protein sequence ID" value="KAG2230128.1"/>
    <property type="molecule type" value="Genomic_DNA"/>
</dbReference>
<keyword evidence="5" id="KW-0539">Nucleus</keyword>
<keyword evidence="10" id="KW-1185">Reference proteome</keyword>
<keyword evidence="3 6" id="KW-0863">Zinc-finger</keyword>
<evidence type="ECO:0000256" key="7">
    <source>
        <dbReference type="SAM" id="MobiDB-lite"/>
    </source>
</evidence>
<protein>
    <recommendedName>
        <fullName evidence="8">GATA-type domain-containing protein</fullName>
    </recommendedName>
</protein>
<dbReference type="SUPFAM" id="SSF57716">
    <property type="entry name" value="Glucocorticoid receptor-like (DNA-binding domain)"/>
    <property type="match status" value="2"/>
</dbReference>
<dbReference type="PANTHER" id="PTHR10071:SF281">
    <property type="entry name" value="BOX A-BINDING FACTOR-RELATED"/>
    <property type="match status" value="1"/>
</dbReference>
<evidence type="ECO:0000256" key="6">
    <source>
        <dbReference type="PROSITE-ProRule" id="PRU00094"/>
    </source>
</evidence>
<evidence type="ECO:0000313" key="10">
    <source>
        <dbReference type="Proteomes" id="UP000613177"/>
    </source>
</evidence>
<reference evidence="9" key="1">
    <citation type="submission" date="2021-01" db="EMBL/GenBank/DDBJ databases">
        <title>Metabolic potential, ecology and presence of endohyphal bacteria is reflected in genomic diversity of Mucoromycotina.</title>
        <authorList>
            <person name="Muszewska A."/>
            <person name="Okrasinska A."/>
            <person name="Steczkiewicz K."/>
            <person name="Drgas O."/>
            <person name="Orlowska M."/>
            <person name="Perlinska-Lenart U."/>
            <person name="Aleksandrzak-Piekarczyk T."/>
            <person name="Szatraj K."/>
            <person name="Zielenkiewicz U."/>
            <person name="Pilsyk S."/>
            <person name="Malc E."/>
            <person name="Mieczkowski P."/>
            <person name="Kruszewska J.S."/>
            <person name="Biernat P."/>
            <person name="Pawlowska J."/>
        </authorList>
    </citation>
    <scope>NUCLEOTIDE SEQUENCE</scope>
    <source>
        <strain evidence="9">WA0000018081</strain>
    </source>
</reference>
<dbReference type="CDD" id="cd00202">
    <property type="entry name" value="ZnF_GATA"/>
    <property type="match status" value="2"/>
</dbReference>
<feature type="region of interest" description="Disordered" evidence="7">
    <location>
        <begin position="42"/>
        <end position="61"/>
    </location>
</feature>
<feature type="domain" description="GATA-type" evidence="8">
    <location>
        <begin position="102"/>
        <end position="158"/>
    </location>
</feature>
<dbReference type="Proteomes" id="UP000613177">
    <property type="component" value="Unassembled WGS sequence"/>
</dbReference>
<evidence type="ECO:0000256" key="4">
    <source>
        <dbReference type="ARBA" id="ARBA00022833"/>
    </source>
</evidence>
<keyword evidence="4" id="KW-0862">Zinc</keyword>
<evidence type="ECO:0000313" key="9">
    <source>
        <dbReference type="EMBL" id="KAG2230128.1"/>
    </source>
</evidence>
<dbReference type="GO" id="GO:0000122">
    <property type="term" value="P:negative regulation of transcription by RNA polymerase II"/>
    <property type="evidence" value="ECO:0007669"/>
    <property type="project" value="TreeGrafter"/>
</dbReference>
<dbReference type="GO" id="GO:0000981">
    <property type="term" value="F:DNA-binding transcription factor activity, RNA polymerase II-specific"/>
    <property type="evidence" value="ECO:0007669"/>
    <property type="project" value="TreeGrafter"/>
</dbReference>
<dbReference type="PROSITE" id="PS50114">
    <property type="entry name" value="GATA_ZN_FINGER_2"/>
    <property type="match status" value="2"/>
</dbReference>
<dbReference type="InterPro" id="IPR039355">
    <property type="entry name" value="Transcription_factor_GATA"/>
</dbReference>
<gene>
    <name evidence="9" type="ORF">INT48_006285</name>
</gene>
<dbReference type="GO" id="GO:0008270">
    <property type="term" value="F:zinc ion binding"/>
    <property type="evidence" value="ECO:0007669"/>
    <property type="project" value="UniProtKB-KW"/>
</dbReference>
<dbReference type="Gene3D" id="3.30.50.10">
    <property type="entry name" value="Erythroid Transcription Factor GATA-1, subunit A"/>
    <property type="match status" value="2"/>
</dbReference>
<organism evidence="9 10">
    <name type="scientific">Thamnidium elegans</name>
    <dbReference type="NCBI Taxonomy" id="101142"/>
    <lineage>
        <taxon>Eukaryota</taxon>
        <taxon>Fungi</taxon>
        <taxon>Fungi incertae sedis</taxon>
        <taxon>Mucoromycota</taxon>
        <taxon>Mucoromycotina</taxon>
        <taxon>Mucoromycetes</taxon>
        <taxon>Mucorales</taxon>
        <taxon>Mucorineae</taxon>
        <taxon>Mucoraceae</taxon>
        <taxon>Thamnidium</taxon>
    </lineage>
</organism>
<dbReference type="InterPro" id="IPR000679">
    <property type="entry name" value="Znf_GATA"/>
</dbReference>
<dbReference type="PRINTS" id="PR00619">
    <property type="entry name" value="GATAZNFINGER"/>
</dbReference>
<evidence type="ECO:0000256" key="5">
    <source>
        <dbReference type="ARBA" id="ARBA00023242"/>
    </source>
</evidence>
<dbReference type="Pfam" id="PF00320">
    <property type="entry name" value="GATA"/>
    <property type="match status" value="2"/>
</dbReference>
<dbReference type="GO" id="GO:0000978">
    <property type="term" value="F:RNA polymerase II cis-regulatory region sequence-specific DNA binding"/>
    <property type="evidence" value="ECO:0007669"/>
    <property type="project" value="TreeGrafter"/>
</dbReference>
<dbReference type="SMART" id="SM00401">
    <property type="entry name" value="ZnF_GATA"/>
    <property type="match status" value="2"/>
</dbReference>
<proteinExistence type="predicted"/>
<evidence type="ECO:0000259" key="8">
    <source>
        <dbReference type="PROSITE" id="PS50114"/>
    </source>
</evidence>
<dbReference type="AlphaFoldDB" id="A0A8H7SLC8"/>
<accession>A0A8H7SLC8</accession>
<sequence>MNFENSFIEVTTLEDQLNLFTHNLYYDSKDISLEQLLSTPIPTYQPPPMSPTSSASSYGSPPPTENFFHDIIIPVKKKYTKKVLPPGQSTLPIRVTHKTNRAPKHLQCFNCKVTKTPLWRRTPDRTQTLCNACGLYYKQYNQHRPLHVRHKPSSVNTKIIAPHPYNNFVINLNQPPSSIQQQPSSPPVTTVSDEPLIECINCLQTKTPLWRKNEHGEPICNACGLYAKLHNKNRPVEMRKSTIQRRRRDWGIEANEYISVVEPTTFENDKFASMLLEMDRNQMEGFLGMLEQKCDLLRTVLE</sequence>
<evidence type="ECO:0000256" key="2">
    <source>
        <dbReference type="ARBA" id="ARBA00022723"/>
    </source>
</evidence>
<comment type="subcellular location">
    <subcellularLocation>
        <location evidence="1">Nucleus</location>
    </subcellularLocation>
</comment>
<dbReference type="PANTHER" id="PTHR10071">
    <property type="entry name" value="TRANSCRIPTION FACTOR GATA FAMILY MEMBER"/>
    <property type="match status" value="1"/>
</dbReference>
<feature type="domain" description="GATA-type" evidence="8">
    <location>
        <begin position="193"/>
        <end position="246"/>
    </location>
</feature>
<dbReference type="InterPro" id="IPR013088">
    <property type="entry name" value="Znf_NHR/GATA"/>
</dbReference>
<evidence type="ECO:0000256" key="3">
    <source>
        <dbReference type="ARBA" id="ARBA00022771"/>
    </source>
</evidence>
<dbReference type="PROSITE" id="PS00344">
    <property type="entry name" value="GATA_ZN_FINGER_1"/>
    <property type="match status" value="1"/>
</dbReference>
<keyword evidence="2" id="KW-0479">Metal-binding</keyword>